<evidence type="ECO:0000313" key="16">
    <source>
        <dbReference type="Proteomes" id="UP000310158"/>
    </source>
</evidence>
<evidence type="ECO:0000256" key="2">
    <source>
        <dbReference type="ARBA" id="ARBA00004141"/>
    </source>
</evidence>
<evidence type="ECO:0000256" key="5">
    <source>
        <dbReference type="ARBA" id="ARBA00022692"/>
    </source>
</evidence>
<evidence type="ECO:0000256" key="6">
    <source>
        <dbReference type="ARBA" id="ARBA00022723"/>
    </source>
</evidence>
<dbReference type="PRINTS" id="PR00465">
    <property type="entry name" value="EP450IV"/>
</dbReference>
<reference evidence="15 16" key="1">
    <citation type="submission" date="2019-02" db="EMBL/GenBank/DDBJ databases">
        <title>Genome sequencing of the rare red list fungi Bondarzewia mesenterica.</title>
        <authorList>
            <person name="Buettner E."/>
            <person name="Kellner H."/>
        </authorList>
    </citation>
    <scope>NUCLEOTIDE SEQUENCE [LARGE SCALE GENOMIC DNA]</scope>
    <source>
        <strain evidence="15 16">DSM 108281</strain>
    </source>
</reference>
<evidence type="ECO:0008006" key="17">
    <source>
        <dbReference type="Google" id="ProtNLM"/>
    </source>
</evidence>
<proteinExistence type="inferred from homology"/>
<dbReference type="InterPro" id="IPR002403">
    <property type="entry name" value="Cyt_P450_E_grp-IV"/>
</dbReference>
<keyword evidence="10" id="KW-0503">Monooxygenase</keyword>
<dbReference type="GO" id="GO:0005506">
    <property type="term" value="F:iron ion binding"/>
    <property type="evidence" value="ECO:0007669"/>
    <property type="project" value="InterPro"/>
</dbReference>
<accession>A0A4S4MDJ5</accession>
<evidence type="ECO:0000256" key="7">
    <source>
        <dbReference type="ARBA" id="ARBA00022989"/>
    </source>
</evidence>
<keyword evidence="6 12" id="KW-0479">Metal-binding</keyword>
<dbReference type="GO" id="GO:0016705">
    <property type="term" value="F:oxidoreductase activity, acting on paired donors, with incorporation or reduction of molecular oxygen"/>
    <property type="evidence" value="ECO:0007669"/>
    <property type="project" value="InterPro"/>
</dbReference>
<dbReference type="GO" id="GO:0004497">
    <property type="term" value="F:monooxygenase activity"/>
    <property type="evidence" value="ECO:0007669"/>
    <property type="project" value="UniProtKB-KW"/>
</dbReference>
<evidence type="ECO:0000313" key="15">
    <source>
        <dbReference type="EMBL" id="THH21130.1"/>
    </source>
</evidence>
<keyword evidence="11 14" id="KW-0472">Membrane</keyword>
<evidence type="ECO:0000256" key="11">
    <source>
        <dbReference type="ARBA" id="ARBA00023136"/>
    </source>
</evidence>
<evidence type="ECO:0000256" key="4">
    <source>
        <dbReference type="ARBA" id="ARBA00022617"/>
    </source>
</evidence>
<dbReference type="Pfam" id="PF03006">
    <property type="entry name" value="HlyIII"/>
    <property type="match status" value="1"/>
</dbReference>
<comment type="cofactor">
    <cofactor evidence="1 12">
        <name>heme</name>
        <dbReference type="ChEBI" id="CHEBI:30413"/>
    </cofactor>
</comment>
<feature type="transmembrane region" description="Helical" evidence="14">
    <location>
        <begin position="166"/>
        <end position="188"/>
    </location>
</feature>
<keyword evidence="5 14" id="KW-0812">Transmembrane</keyword>
<dbReference type="PANTHER" id="PTHR24286:SF24">
    <property type="entry name" value="LANOSTEROL 14-ALPHA DEMETHYLASE"/>
    <property type="match status" value="1"/>
</dbReference>
<evidence type="ECO:0000256" key="12">
    <source>
        <dbReference type="PIRSR" id="PIRSR602403-1"/>
    </source>
</evidence>
<dbReference type="InterPro" id="IPR004254">
    <property type="entry name" value="AdipoR/HlyIII-related"/>
</dbReference>
<comment type="subcellular location">
    <subcellularLocation>
        <location evidence="2">Membrane</location>
        <topology evidence="2">Multi-pass membrane protein</topology>
    </subcellularLocation>
</comment>
<name>A0A4S4MDJ5_9AGAM</name>
<dbReference type="CDD" id="cd00302">
    <property type="entry name" value="cytochrome_P450"/>
    <property type="match status" value="1"/>
</dbReference>
<evidence type="ECO:0000256" key="10">
    <source>
        <dbReference type="ARBA" id="ARBA00023033"/>
    </source>
</evidence>
<dbReference type="Gene3D" id="1.10.630.10">
    <property type="entry name" value="Cytochrome P450"/>
    <property type="match status" value="1"/>
</dbReference>
<keyword evidence="8" id="KW-0560">Oxidoreductase</keyword>
<evidence type="ECO:0000256" key="8">
    <source>
        <dbReference type="ARBA" id="ARBA00023002"/>
    </source>
</evidence>
<feature type="binding site" evidence="13">
    <location>
        <position position="151"/>
    </location>
    <ligand>
        <name>Zn(2+)</name>
        <dbReference type="ChEBI" id="CHEBI:29105"/>
    </ligand>
</feature>
<comment type="caution">
    <text evidence="15">The sequence shown here is derived from an EMBL/GenBank/DDBJ whole genome shotgun (WGS) entry which is preliminary data.</text>
</comment>
<dbReference type="EMBL" id="SGPL01000007">
    <property type="protein sequence ID" value="THH21130.1"/>
    <property type="molecule type" value="Genomic_DNA"/>
</dbReference>
<dbReference type="OrthoDB" id="1055148at2759"/>
<dbReference type="GO" id="GO:0016020">
    <property type="term" value="C:membrane"/>
    <property type="evidence" value="ECO:0007669"/>
    <property type="project" value="UniProtKB-SubCell"/>
</dbReference>
<dbReference type="Pfam" id="PF00067">
    <property type="entry name" value="p450"/>
    <property type="match status" value="1"/>
</dbReference>
<dbReference type="Proteomes" id="UP000310158">
    <property type="component" value="Unassembled WGS sequence"/>
</dbReference>
<gene>
    <name evidence="15" type="ORF">EW146_g334</name>
</gene>
<dbReference type="InterPro" id="IPR036396">
    <property type="entry name" value="Cyt_P450_sf"/>
</dbReference>
<evidence type="ECO:0000256" key="13">
    <source>
        <dbReference type="PIRSR" id="PIRSR604254-1"/>
    </source>
</evidence>
<evidence type="ECO:0000256" key="9">
    <source>
        <dbReference type="ARBA" id="ARBA00023004"/>
    </source>
</evidence>
<dbReference type="InterPro" id="IPR001128">
    <property type="entry name" value="Cyt_P450"/>
</dbReference>
<comment type="similarity">
    <text evidence="3">Belongs to the cytochrome P450 family.</text>
</comment>
<feature type="transmembrane region" description="Helical" evidence="14">
    <location>
        <begin position="194"/>
        <end position="214"/>
    </location>
</feature>
<evidence type="ECO:0000256" key="14">
    <source>
        <dbReference type="SAM" id="Phobius"/>
    </source>
</evidence>
<keyword evidence="9 12" id="KW-0408">Iron</keyword>
<feature type="binding site" description="axial binding residue" evidence="12">
    <location>
        <position position="674"/>
    </location>
    <ligand>
        <name>heme</name>
        <dbReference type="ChEBI" id="CHEBI:30413"/>
    </ligand>
    <ligandPart>
        <name>Fe</name>
        <dbReference type="ChEBI" id="CHEBI:18248"/>
    </ligandPart>
</feature>
<keyword evidence="16" id="KW-1185">Reference proteome</keyword>
<dbReference type="SUPFAM" id="SSF48264">
    <property type="entry name" value="Cytochrome P450"/>
    <property type="match status" value="1"/>
</dbReference>
<dbReference type="GO" id="GO:0016125">
    <property type="term" value="P:sterol metabolic process"/>
    <property type="evidence" value="ECO:0007669"/>
    <property type="project" value="TreeGrafter"/>
</dbReference>
<dbReference type="AlphaFoldDB" id="A0A4S4MDJ5"/>
<dbReference type="GO" id="GO:0020037">
    <property type="term" value="F:heme binding"/>
    <property type="evidence" value="ECO:0007669"/>
    <property type="project" value="InterPro"/>
</dbReference>
<keyword evidence="7 14" id="KW-1133">Transmembrane helix</keyword>
<dbReference type="PANTHER" id="PTHR24286">
    <property type="entry name" value="CYTOCHROME P450 26"/>
    <property type="match status" value="1"/>
</dbReference>
<keyword evidence="13" id="KW-0862">Zinc</keyword>
<feature type="transmembrane region" description="Helical" evidence="14">
    <location>
        <begin position="130"/>
        <end position="154"/>
    </location>
</feature>
<organism evidence="15 16">
    <name type="scientific">Bondarzewia mesenterica</name>
    <dbReference type="NCBI Taxonomy" id="1095465"/>
    <lineage>
        <taxon>Eukaryota</taxon>
        <taxon>Fungi</taxon>
        <taxon>Dikarya</taxon>
        <taxon>Basidiomycota</taxon>
        <taxon>Agaricomycotina</taxon>
        <taxon>Agaricomycetes</taxon>
        <taxon>Russulales</taxon>
        <taxon>Bondarzewiaceae</taxon>
        <taxon>Bondarzewia</taxon>
    </lineage>
</organism>
<evidence type="ECO:0000256" key="1">
    <source>
        <dbReference type="ARBA" id="ARBA00001971"/>
    </source>
</evidence>
<sequence length="775" mass="86569">MSFAPLRRRAPVAPEGNLETTEQISNAKTTELLTVAWSELPEWRRDNEYILTGYRRSAPNSRFVLHFILLLPFAMGDLVASGVDPCTDGRGGRASCTYSMCLLYLRELKSWWACAVSVFGSHESALWLDYAVFVIFLSSAVFCLLGSAFFHISTAHSKEVSARCHAFDYSGIIVLTVGSFYPCIYYAFYCDVLLQTVYLALITLAGLGSAYIVLNPEYAKPTHRGARTKVFIALGLSSVLPVSHALISHGFDTLCREMGFQWLLTSGALARALISATLTSWPAAIYVAGTLIALLFLLSTRVRAREDAPVTVPGYRLFTILPFFRQRYDFLNWGFHVTGQPIFQFNLLRGVTSDLRQRRIAQIYKRLSTVQRNERLTELMPEILGDCREIMASWGKAGTFDPFERIYDLVFQTTVRCLTCAEIANDPVVVARLKKLYDRVDRGTTPATVLFPWFPSPAMIMKFRATKEIYDIVVATIKVRKQSGVSHNDSLQMLLDSGDEPSMIVGFIMGLLIAGARSTGTIAKSYTSRREASWVVTFIGCHPDWKLKALLEVQALLAAHPTYEDSSSSTPVPHTSRLAAVPLTAWESETPVLDSLIRETLRMAQPHVAMRRNVGPEMHIGGKTVPSGAFVIYPFSDVHVNPDLYPDPWKFDPARPEAKPDFGYIGWGGGRVNCLGTRLAKVEMKLIVSMLLLNFDFNTVDVHGRIADPHPHPNWNDTLSCRPSNGSFFLKYERLDSYVTPGTLTLTHSYSIPRSLPFCFSESEAGFLRAIQPLH</sequence>
<protein>
    <recommendedName>
        <fullName evidence="17">Cytochrome P450</fullName>
    </recommendedName>
</protein>
<keyword evidence="4 12" id="KW-0349">Heme</keyword>
<feature type="transmembrane region" description="Helical" evidence="14">
    <location>
        <begin position="268"/>
        <end position="298"/>
    </location>
</feature>
<feature type="transmembrane region" description="Helical" evidence="14">
    <location>
        <begin position="63"/>
        <end position="83"/>
    </location>
</feature>
<evidence type="ECO:0000256" key="3">
    <source>
        <dbReference type="ARBA" id="ARBA00010617"/>
    </source>
</evidence>